<organism evidence="1 2">
    <name type="scientific">Portunus trituberculatus</name>
    <name type="common">Swimming crab</name>
    <name type="synonym">Neptunus trituberculatus</name>
    <dbReference type="NCBI Taxonomy" id="210409"/>
    <lineage>
        <taxon>Eukaryota</taxon>
        <taxon>Metazoa</taxon>
        <taxon>Ecdysozoa</taxon>
        <taxon>Arthropoda</taxon>
        <taxon>Crustacea</taxon>
        <taxon>Multicrustacea</taxon>
        <taxon>Malacostraca</taxon>
        <taxon>Eumalacostraca</taxon>
        <taxon>Eucarida</taxon>
        <taxon>Decapoda</taxon>
        <taxon>Pleocyemata</taxon>
        <taxon>Brachyura</taxon>
        <taxon>Eubrachyura</taxon>
        <taxon>Portunoidea</taxon>
        <taxon>Portunidae</taxon>
        <taxon>Portuninae</taxon>
        <taxon>Portunus</taxon>
    </lineage>
</organism>
<evidence type="ECO:0000313" key="1">
    <source>
        <dbReference type="EMBL" id="MPC37881.1"/>
    </source>
</evidence>
<proteinExistence type="predicted"/>
<keyword evidence="2" id="KW-1185">Reference proteome</keyword>
<evidence type="ECO:0000313" key="2">
    <source>
        <dbReference type="Proteomes" id="UP000324222"/>
    </source>
</evidence>
<dbReference type="AlphaFoldDB" id="A0A5B7ET97"/>
<name>A0A5B7ET97_PORTR</name>
<protein>
    <submittedName>
        <fullName evidence="1">Uncharacterized protein</fullName>
    </submittedName>
</protein>
<comment type="caution">
    <text evidence="1">The sequence shown here is derived from an EMBL/GenBank/DDBJ whole genome shotgun (WGS) entry which is preliminary data.</text>
</comment>
<gene>
    <name evidence="1" type="ORF">E2C01_031376</name>
</gene>
<accession>A0A5B7ET97</accession>
<dbReference type="EMBL" id="VSRR010003913">
    <property type="protein sequence ID" value="MPC37881.1"/>
    <property type="molecule type" value="Genomic_DNA"/>
</dbReference>
<dbReference type="Proteomes" id="UP000324222">
    <property type="component" value="Unassembled WGS sequence"/>
</dbReference>
<sequence length="70" mass="7794">MCRFAESIKEPAMPALAAAQPLPLTITTWTPEKLTFKISNFISVSNKLNATDLLCVSRRQTQPGLVYITR</sequence>
<reference evidence="1 2" key="1">
    <citation type="submission" date="2019-05" db="EMBL/GenBank/DDBJ databases">
        <title>Another draft genome of Portunus trituberculatus and its Hox gene families provides insights of decapod evolution.</title>
        <authorList>
            <person name="Jeong J.-H."/>
            <person name="Song I."/>
            <person name="Kim S."/>
            <person name="Choi T."/>
            <person name="Kim D."/>
            <person name="Ryu S."/>
            <person name="Kim W."/>
        </authorList>
    </citation>
    <scope>NUCLEOTIDE SEQUENCE [LARGE SCALE GENOMIC DNA]</scope>
    <source>
        <tissue evidence="1">Muscle</tissue>
    </source>
</reference>